<organism evidence="2">
    <name type="scientific">Micrurus corallinus</name>
    <name type="common">Brazilian coral snake</name>
    <dbReference type="NCBI Taxonomy" id="54390"/>
    <lineage>
        <taxon>Eukaryota</taxon>
        <taxon>Metazoa</taxon>
        <taxon>Chordata</taxon>
        <taxon>Craniata</taxon>
        <taxon>Vertebrata</taxon>
        <taxon>Euteleostomi</taxon>
        <taxon>Lepidosauria</taxon>
        <taxon>Squamata</taxon>
        <taxon>Bifurcata</taxon>
        <taxon>Unidentata</taxon>
        <taxon>Episquamata</taxon>
        <taxon>Toxicofera</taxon>
        <taxon>Serpentes</taxon>
        <taxon>Colubroidea</taxon>
        <taxon>Elapidae</taxon>
        <taxon>Elapinae</taxon>
        <taxon>Micrurus</taxon>
    </lineage>
</organism>
<dbReference type="SUPFAM" id="SSF54277">
    <property type="entry name" value="CAD &amp; PB1 domains"/>
    <property type="match status" value="1"/>
</dbReference>
<protein>
    <recommendedName>
        <fullName evidence="1">PB1 domain-containing protein</fullName>
    </recommendedName>
</protein>
<accession>A0A2D4FAW5</accession>
<dbReference type="Pfam" id="PF00564">
    <property type="entry name" value="PB1"/>
    <property type="match status" value="1"/>
</dbReference>
<name>A0A2D4FAW5_MICCO</name>
<reference evidence="2" key="2">
    <citation type="submission" date="2017-11" db="EMBL/GenBank/DDBJ databases">
        <title>Coralsnake Venomics: Analyses of Venom Gland Transcriptomes and Proteomes of Six Brazilian Taxa.</title>
        <authorList>
            <person name="Aird S.D."/>
            <person name="Jorge da Silva N."/>
            <person name="Qiu L."/>
            <person name="Villar-Briones A."/>
            <person name="Aparecida-Saddi V."/>
            <person name="Campos-Telles M.P."/>
            <person name="Grau M."/>
            <person name="Mikheyev A.S."/>
        </authorList>
    </citation>
    <scope>NUCLEOTIDE SEQUENCE</scope>
    <source>
        <tissue evidence="2">Venom_gland</tissue>
    </source>
</reference>
<sequence>MDEEEVLNSIMKDLAALGKCGGFLDSNRNKNHSNKQLRNARIKFEHDGEKRIIQFQRPVKYKDVLQKVMDAFGQLMDLHYAENEVPCMLLLFLSLLFSCSSMWHLSVTISQTSIF</sequence>
<dbReference type="InterPro" id="IPR000270">
    <property type="entry name" value="PB1_dom"/>
</dbReference>
<evidence type="ECO:0000259" key="1">
    <source>
        <dbReference type="Pfam" id="PF00564"/>
    </source>
</evidence>
<dbReference type="Gene3D" id="3.10.20.90">
    <property type="entry name" value="Phosphatidylinositol 3-kinase Catalytic Subunit, Chain A, domain 1"/>
    <property type="match status" value="1"/>
</dbReference>
<proteinExistence type="predicted"/>
<feature type="domain" description="PB1" evidence="1">
    <location>
        <begin position="41"/>
        <end position="83"/>
    </location>
</feature>
<dbReference type="EMBL" id="IACJ01065664">
    <property type="protein sequence ID" value="LAA44627.1"/>
    <property type="molecule type" value="Transcribed_RNA"/>
</dbReference>
<evidence type="ECO:0000313" key="2">
    <source>
        <dbReference type="EMBL" id="LAA44627.1"/>
    </source>
</evidence>
<dbReference type="AlphaFoldDB" id="A0A2D4FAW5"/>
<reference evidence="2" key="1">
    <citation type="submission" date="2017-07" db="EMBL/GenBank/DDBJ databases">
        <authorList>
            <person name="Mikheyev A."/>
            <person name="Grau M."/>
        </authorList>
    </citation>
    <scope>NUCLEOTIDE SEQUENCE</scope>
    <source>
        <tissue evidence="2">Venom_gland</tissue>
    </source>
</reference>